<dbReference type="Proteomes" id="UP000748531">
    <property type="component" value="Unassembled WGS sequence"/>
</dbReference>
<dbReference type="Pfam" id="PF01431">
    <property type="entry name" value="Peptidase_M13"/>
    <property type="match status" value="1"/>
</dbReference>
<dbReference type="InterPro" id="IPR024079">
    <property type="entry name" value="MetalloPept_cat_dom_sf"/>
</dbReference>
<evidence type="ECO:0000256" key="8">
    <source>
        <dbReference type="SAM" id="MobiDB-lite"/>
    </source>
</evidence>
<dbReference type="GO" id="GO:0005886">
    <property type="term" value="C:plasma membrane"/>
    <property type="evidence" value="ECO:0007669"/>
    <property type="project" value="TreeGrafter"/>
</dbReference>
<protein>
    <submittedName>
        <fullName evidence="12">Endothelin-converting enzyme 1</fullName>
    </submittedName>
</protein>
<keyword evidence="5" id="KW-0378">Hydrolase</keyword>
<keyword evidence="7" id="KW-0482">Metalloprotease</keyword>
<evidence type="ECO:0000259" key="10">
    <source>
        <dbReference type="Pfam" id="PF01431"/>
    </source>
</evidence>
<evidence type="ECO:0000256" key="9">
    <source>
        <dbReference type="SAM" id="Phobius"/>
    </source>
</evidence>
<evidence type="ECO:0000313" key="13">
    <source>
        <dbReference type="Proteomes" id="UP000748531"/>
    </source>
</evidence>
<sequence length="902" mass="103060">MADSSNILRHSGSEDGHNLTSDSTMSSKAVTREVRAVNEMETDSSDTAYIAEGFNYQVFSNTTASVPPLSNLRNSSFSIKNPKALVHQLAKRLDRHRVLSSGKCQLRKWSWRNSCLAFTGFILLLIMLIILGIQWHTARYEQWLRRHQCLNHLCLTSAGQFHAKLNKTVSPCDNFYQYACGQHFRPYHQTVKPDTPSAQGMHAYQASYNRGAALHLNQVKWRQLVRIHRPAIDHLTELNVHATIQGLRNIYNTRWTKRGSAKFKVAQFFSSCADRVYSGSSGMRSFVQQVINSVGGIWLLDRKATNETGAGDVNATQSWPAYMFWSPDIDRGLQLPANWSWMKAIIQLQADLHVGVFVDFEISKRHGSNAQINVFPEYGFRRGGRYSPYMTDNVIETLSKLATQARIPYGDVEITERVKLAAKDVQFLKTCLYEKVRTSYKKRKSASLSDLNERGTAFNWKGFFTTYFSEVGFTFQDDYTVYSNYIGYLKSLSPLFEELQRNYSKPVFHRMLNNYMLWKVFDSFEFHLSDSFTGGLVSQGYGFPDSRMEQDCFVLTHEVFGTVLGAIFVENHLNEESVNHTMGMLEILKSSAQEQVEHTAWMDDDTKRKVVERIDRMKINYEVPELMTNDAKLDYAYRNLKMTYVHITNILQAVKYLRSVNNRILGGIADPVETDWLSEDVNMYDAKIGIHVLKDELYVPLGAIQPPVYHHTLPSSMNFAGFGSMIGTAIAHLLGELGSTKRDATIWSDRTWTEYSRHLECEVDLIGNDTLLHFNLTFWLKGYLQGLIEDSAMQVINDASGLMIAKRALARWTSEKENSVENTTLPGEHIDRDKFFYISYAQTFCVKMDESELFYRLFMGDQAVPREVVVNHILSELPDFAAVFQCPIGSKMNPEKRCSAPP</sequence>
<dbReference type="InterPro" id="IPR008753">
    <property type="entry name" value="Peptidase_M13_N"/>
</dbReference>
<feature type="transmembrane region" description="Helical" evidence="9">
    <location>
        <begin position="115"/>
        <end position="135"/>
    </location>
</feature>
<evidence type="ECO:0000256" key="2">
    <source>
        <dbReference type="ARBA" id="ARBA00007357"/>
    </source>
</evidence>
<dbReference type="AlphaFoldDB" id="A0A8J4X1C5"/>
<keyword evidence="9" id="KW-0812">Transmembrane</keyword>
<keyword evidence="9" id="KW-1133">Transmembrane helix</keyword>
<dbReference type="OrthoDB" id="6475849at2759"/>
<dbReference type="InterPro" id="IPR018497">
    <property type="entry name" value="Peptidase_M13_C"/>
</dbReference>
<dbReference type="SUPFAM" id="SSF55486">
    <property type="entry name" value="Metalloproteases ('zincins'), catalytic domain"/>
    <property type="match status" value="1"/>
</dbReference>
<evidence type="ECO:0000256" key="4">
    <source>
        <dbReference type="ARBA" id="ARBA00022723"/>
    </source>
</evidence>
<evidence type="ECO:0000256" key="5">
    <source>
        <dbReference type="ARBA" id="ARBA00022801"/>
    </source>
</evidence>
<dbReference type="Pfam" id="PF05649">
    <property type="entry name" value="Peptidase_M13_N"/>
    <property type="match status" value="1"/>
</dbReference>
<comment type="similarity">
    <text evidence="2">Belongs to the peptidase M13 family.</text>
</comment>
<name>A0A8J4X1C5_9TREM</name>
<dbReference type="GO" id="GO:0016485">
    <property type="term" value="P:protein processing"/>
    <property type="evidence" value="ECO:0007669"/>
    <property type="project" value="TreeGrafter"/>
</dbReference>
<dbReference type="Gene3D" id="1.10.1380.10">
    <property type="entry name" value="Neutral endopeptidase , domain2"/>
    <property type="match status" value="1"/>
</dbReference>
<dbReference type="PANTHER" id="PTHR11733">
    <property type="entry name" value="ZINC METALLOPROTEASE FAMILY M13 NEPRILYSIN-RELATED"/>
    <property type="match status" value="1"/>
</dbReference>
<evidence type="ECO:0000256" key="7">
    <source>
        <dbReference type="ARBA" id="ARBA00023049"/>
    </source>
</evidence>
<proteinExistence type="inferred from homology"/>
<dbReference type="PROSITE" id="PS51885">
    <property type="entry name" value="NEPRILYSIN"/>
    <property type="match status" value="1"/>
</dbReference>
<feature type="compositionally biased region" description="Polar residues" evidence="8">
    <location>
        <begin position="18"/>
        <end position="27"/>
    </location>
</feature>
<feature type="domain" description="Peptidase M13 C-terminal" evidence="10">
    <location>
        <begin position="696"/>
        <end position="899"/>
    </location>
</feature>
<dbReference type="PANTHER" id="PTHR11733:SF167">
    <property type="entry name" value="FI17812P1-RELATED"/>
    <property type="match status" value="1"/>
</dbReference>
<dbReference type="GO" id="GO:0004222">
    <property type="term" value="F:metalloendopeptidase activity"/>
    <property type="evidence" value="ECO:0007669"/>
    <property type="project" value="InterPro"/>
</dbReference>
<keyword evidence="6" id="KW-0862">Zinc</keyword>
<evidence type="ECO:0000313" key="12">
    <source>
        <dbReference type="EMBL" id="KAF5403192.1"/>
    </source>
</evidence>
<keyword evidence="4" id="KW-0479">Metal-binding</keyword>
<reference evidence="12" key="1">
    <citation type="submission" date="2019-05" db="EMBL/GenBank/DDBJ databases">
        <title>Annotation for the trematode Paragonimus heterotremus.</title>
        <authorList>
            <person name="Choi Y.-J."/>
        </authorList>
    </citation>
    <scope>NUCLEOTIDE SEQUENCE</scope>
    <source>
        <strain evidence="12">LC</strain>
    </source>
</reference>
<dbReference type="Gene3D" id="3.40.390.10">
    <property type="entry name" value="Collagenase (Catalytic Domain)"/>
    <property type="match status" value="1"/>
</dbReference>
<keyword evidence="9" id="KW-0472">Membrane</keyword>
<comment type="cofactor">
    <cofactor evidence="1">
        <name>Zn(2+)</name>
        <dbReference type="ChEBI" id="CHEBI:29105"/>
    </cofactor>
</comment>
<evidence type="ECO:0000256" key="1">
    <source>
        <dbReference type="ARBA" id="ARBA00001947"/>
    </source>
</evidence>
<evidence type="ECO:0000259" key="11">
    <source>
        <dbReference type="Pfam" id="PF05649"/>
    </source>
</evidence>
<dbReference type="InterPro" id="IPR000718">
    <property type="entry name" value="Peptidase_M13"/>
</dbReference>
<accession>A0A8J4X1C5</accession>
<gene>
    <name evidence="12" type="ORF">PHET_03619</name>
</gene>
<organism evidence="12 13">
    <name type="scientific">Paragonimus heterotremus</name>
    <dbReference type="NCBI Taxonomy" id="100268"/>
    <lineage>
        <taxon>Eukaryota</taxon>
        <taxon>Metazoa</taxon>
        <taxon>Spiralia</taxon>
        <taxon>Lophotrochozoa</taxon>
        <taxon>Platyhelminthes</taxon>
        <taxon>Trematoda</taxon>
        <taxon>Digenea</taxon>
        <taxon>Plagiorchiida</taxon>
        <taxon>Troglotremata</taxon>
        <taxon>Troglotrematidae</taxon>
        <taxon>Paragonimus</taxon>
    </lineage>
</organism>
<dbReference type="GO" id="GO:0046872">
    <property type="term" value="F:metal ion binding"/>
    <property type="evidence" value="ECO:0007669"/>
    <property type="project" value="UniProtKB-KW"/>
</dbReference>
<feature type="region of interest" description="Disordered" evidence="8">
    <location>
        <begin position="1"/>
        <end position="27"/>
    </location>
</feature>
<feature type="domain" description="Peptidase M13 N-terminal" evidence="11">
    <location>
        <begin position="171"/>
        <end position="621"/>
    </location>
</feature>
<evidence type="ECO:0000256" key="6">
    <source>
        <dbReference type="ARBA" id="ARBA00022833"/>
    </source>
</evidence>
<keyword evidence="3" id="KW-0645">Protease</keyword>
<dbReference type="InterPro" id="IPR042089">
    <property type="entry name" value="Peptidase_M13_dom_2"/>
</dbReference>
<keyword evidence="13" id="KW-1185">Reference proteome</keyword>
<evidence type="ECO:0000256" key="3">
    <source>
        <dbReference type="ARBA" id="ARBA00022670"/>
    </source>
</evidence>
<dbReference type="CDD" id="cd08662">
    <property type="entry name" value="M13"/>
    <property type="match status" value="1"/>
</dbReference>
<comment type="caution">
    <text evidence="12">The sequence shown here is derived from an EMBL/GenBank/DDBJ whole genome shotgun (WGS) entry which is preliminary data.</text>
</comment>
<dbReference type="EMBL" id="LUCH01001371">
    <property type="protein sequence ID" value="KAF5403192.1"/>
    <property type="molecule type" value="Genomic_DNA"/>
</dbReference>